<name>A0ABQ6CUA6_9HYPH</name>
<dbReference type="PRINTS" id="PR00080">
    <property type="entry name" value="SDRFAMILY"/>
</dbReference>
<keyword evidence="3" id="KW-0521">NADP</keyword>
<comment type="pathway">
    <text evidence="3">Lipid metabolism; fatty acid biosynthesis.</text>
</comment>
<dbReference type="PANTHER" id="PTHR42879">
    <property type="entry name" value="3-OXOACYL-(ACYL-CARRIER-PROTEIN) REDUCTASE"/>
    <property type="match status" value="1"/>
</dbReference>
<feature type="domain" description="Ketoreductase" evidence="4">
    <location>
        <begin position="7"/>
        <end position="183"/>
    </location>
</feature>
<keyword evidence="6" id="KW-1185">Reference proteome</keyword>
<gene>
    <name evidence="5" type="ORF">GCM10007874_69630</name>
</gene>
<comment type="similarity">
    <text evidence="1 3">Belongs to the short-chain dehydrogenases/reductases (SDR) family.</text>
</comment>
<dbReference type="Proteomes" id="UP001156882">
    <property type="component" value="Unassembled WGS sequence"/>
</dbReference>
<reference evidence="6" key="1">
    <citation type="journal article" date="2019" name="Int. J. Syst. Evol. Microbiol.">
        <title>The Global Catalogue of Microorganisms (GCM) 10K type strain sequencing project: providing services to taxonomists for standard genome sequencing and annotation.</title>
        <authorList>
            <consortium name="The Broad Institute Genomics Platform"/>
            <consortium name="The Broad Institute Genome Sequencing Center for Infectious Disease"/>
            <person name="Wu L."/>
            <person name="Ma J."/>
        </authorList>
    </citation>
    <scope>NUCLEOTIDE SEQUENCE [LARGE SCALE GENOMIC DNA]</scope>
    <source>
        <strain evidence="6">NBRC 101365</strain>
    </source>
</reference>
<dbReference type="InterPro" id="IPR057326">
    <property type="entry name" value="KR_dom"/>
</dbReference>
<keyword evidence="3" id="KW-0275">Fatty acid biosynthesis</keyword>
<dbReference type="InterPro" id="IPR020904">
    <property type="entry name" value="Sc_DH/Rdtase_CS"/>
</dbReference>
<evidence type="ECO:0000259" key="4">
    <source>
        <dbReference type="SMART" id="SM00822"/>
    </source>
</evidence>
<evidence type="ECO:0000256" key="1">
    <source>
        <dbReference type="ARBA" id="ARBA00006484"/>
    </source>
</evidence>
<dbReference type="NCBIfam" id="TIGR01830">
    <property type="entry name" value="3oxo_ACP_reduc"/>
    <property type="match status" value="1"/>
</dbReference>
<dbReference type="NCBIfam" id="NF005559">
    <property type="entry name" value="PRK07231.1"/>
    <property type="match status" value="1"/>
</dbReference>
<evidence type="ECO:0000256" key="3">
    <source>
        <dbReference type="RuleBase" id="RU366074"/>
    </source>
</evidence>
<comment type="subunit">
    <text evidence="3">Homotetramer.</text>
</comment>
<dbReference type="InterPro" id="IPR036291">
    <property type="entry name" value="NAD(P)-bd_dom_sf"/>
</dbReference>
<sequence length="245" mass="25689">MFDLTGKIALVTGATGGIGAGIATAMHKQGAIVALSGTREAVLEELAAKLGERAHVFPCNLTDKQQVEALVPSVEAKLGQLDILVNNAGFTRDGLIMRMKDEDWDDVIAVNLTASFRLARSAVKGMLKRRYGRIINIASLSGVIGNAGQTNYAASKAGLVGMSKSLAQEVATRGITVNCIAPGFVETAMTDVLNEKLMETILATVPVRRLGHVDEIAAAAVYLASVEASYTTGQTLNINGGMAMI</sequence>
<comment type="caution">
    <text evidence="5">The sequence shown here is derived from an EMBL/GenBank/DDBJ whole genome shotgun (WGS) entry which is preliminary data.</text>
</comment>
<dbReference type="Pfam" id="PF13561">
    <property type="entry name" value="adh_short_C2"/>
    <property type="match status" value="1"/>
</dbReference>
<dbReference type="EC" id="1.1.1.100" evidence="3"/>
<accession>A0ABQ6CUA6</accession>
<evidence type="ECO:0000256" key="2">
    <source>
        <dbReference type="ARBA" id="ARBA00023002"/>
    </source>
</evidence>
<keyword evidence="3" id="KW-0443">Lipid metabolism</keyword>
<comment type="catalytic activity">
    <reaction evidence="3">
        <text>a (3R)-hydroxyacyl-[ACP] + NADP(+) = a 3-oxoacyl-[ACP] + NADPH + H(+)</text>
        <dbReference type="Rhea" id="RHEA:17397"/>
        <dbReference type="Rhea" id="RHEA-COMP:9916"/>
        <dbReference type="Rhea" id="RHEA-COMP:9945"/>
        <dbReference type="ChEBI" id="CHEBI:15378"/>
        <dbReference type="ChEBI" id="CHEBI:57783"/>
        <dbReference type="ChEBI" id="CHEBI:58349"/>
        <dbReference type="ChEBI" id="CHEBI:78776"/>
        <dbReference type="ChEBI" id="CHEBI:78827"/>
        <dbReference type="EC" id="1.1.1.100"/>
    </reaction>
</comment>
<organism evidence="5 6">
    <name type="scientific">Labrys miyagiensis</name>
    <dbReference type="NCBI Taxonomy" id="346912"/>
    <lineage>
        <taxon>Bacteria</taxon>
        <taxon>Pseudomonadati</taxon>
        <taxon>Pseudomonadota</taxon>
        <taxon>Alphaproteobacteria</taxon>
        <taxon>Hyphomicrobiales</taxon>
        <taxon>Xanthobacteraceae</taxon>
        <taxon>Labrys</taxon>
    </lineage>
</organism>
<keyword evidence="2 3" id="KW-0560">Oxidoreductase</keyword>
<proteinExistence type="inferred from homology"/>
<evidence type="ECO:0000313" key="6">
    <source>
        <dbReference type="Proteomes" id="UP001156882"/>
    </source>
</evidence>
<keyword evidence="3" id="KW-0276">Fatty acid metabolism</keyword>
<dbReference type="Gene3D" id="3.40.50.720">
    <property type="entry name" value="NAD(P)-binding Rossmann-like Domain"/>
    <property type="match status" value="1"/>
</dbReference>
<evidence type="ECO:0000313" key="5">
    <source>
        <dbReference type="EMBL" id="GLS23942.1"/>
    </source>
</evidence>
<dbReference type="PROSITE" id="PS00061">
    <property type="entry name" value="ADH_SHORT"/>
    <property type="match status" value="1"/>
</dbReference>
<protein>
    <recommendedName>
        <fullName evidence="3">3-oxoacyl-[acyl-carrier-protein] reductase</fullName>
        <ecNumber evidence="3">1.1.1.100</ecNumber>
    </recommendedName>
</protein>
<dbReference type="SMART" id="SM00822">
    <property type="entry name" value="PKS_KR"/>
    <property type="match status" value="1"/>
</dbReference>
<dbReference type="InterPro" id="IPR002347">
    <property type="entry name" value="SDR_fam"/>
</dbReference>
<comment type="function">
    <text evidence="3">Catalyzes the NADPH-dependent reduction of beta-ketoacyl-ACP substrates to beta-hydroxyacyl-ACP products, the first reductive step in the elongation cycle of fatty acid biosynthesis.</text>
</comment>
<dbReference type="SUPFAM" id="SSF51735">
    <property type="entry name" value="NAD(P)-binding Rossmann-fold domains"/>
    <property type="match status" value="1"/>
</dbReference>
<dbReference type="InterPro" id="IPR050259">
    <property type="entry name" value="SDR"/>
</dbReference>
<dbReference type="PRINTS" id="PR00081">
    <property type="entry name" value="GDHRDH"/>
</dbReference>
<dbReference type="NCBIfam" id="NF009466">
    <property type="entry name" value="PRK12826.1-2"/>
    <property type="match status" value="1"/>
</dbReference>
<dbReference type="RefSeq" id="WP_284316866.1">
    <property type="nucleotide sequence ID" value="NZ_BSPC01000092.1"/>
</dbReference>
<keyword evidence="3" id="KW-0444">Lipid biosynthesis</keyword>
<dbReference type="EMBL" id="BSPC01000092">
    <property type="protein sequence ID" value="GLS23942.1"/>
    <property type="molecule type" value="Genomic_DNA"/>
</dbReference>
<dbReference type="InterPro" id="IPR011284">
    <property type="entry name" value="3oxo_ACP_reduc"/>
</dbReference>
<dbReference type="PANTHER" id="PTHR42879:SF2">
    <property type="entry name" value="3-OXOACYL-[ACYL-CARRIER-PROTEIN] REDUCTASE FABG"/>
    <property type="match status" value="1"/>
</dbReference>